<dbReference type="Proteomes" id="UP001385892">
    <property type="component" value="Unassembled WGS sequence"/>
</dbReference>
<dbReference type="Gene3D" id="1.25.40.10">
    <property type="entry name" value="Tetratricopeptide repeat domain"/>
    <property type="match status" value="1"/>
</dbReference>
<feature type="repeat" description="TPR" evidence="2">
    <location>
        <begin position="161"/>
        <end position="194"/>
    </location>
</feature>
<dbReference type="NCBIfam" id="TIGR03142">
    <property type="entry name" value="cytochro_ccmI"/>
    <property type="match status" value="1"/>
</dbReference>
<dbReference type="InterPro" id="IPR056412">
    <property type="entry name" value="Ig_CycH"/>
</dbReference>
<dbReference type="Pfam" id="PF23892">
    <property type="entry name" value="Ig_CycH"/>
    <property type="match status" value="1"/>
</dbReference>
<reference evidence="5 6" key="1">
    <citation type="submission" date="2024-03" db="EMBL/GenBank/DDBJ databases">
        <title>Novel species of the genus Variovorax.</title>
        <authorList>
            <person name="Liu Q."/>
            <person name="Xin Y.-H."/>
        </authorList>
    </citation>
    <scope>NUCLEOTIDE SEQUENCE [LARGE SCALE GENOMIC DNA]</scope>
    <source>
        <strain evidence="5 6">KACC 18900</strain>
    </source>
</reference>
<evidence type="ECO:0000259" key="4">
    <source>
        <dbReference type="Pfam" id="PF23892"/>
    </source>
</evidence>
<proteinExistence type="predicted"/>
<sequence length="330" mass="34433">MIGFWCGTVGLTLLAWVMLFGPGLGRRGRSDGVDNPNLETLKHQLSTLDAELVAGVIDAGEHRTARSETQRRVLQEASPLSLDVPAVARIPALRRLAMWLAICIPVAAFGTYGFVGSLDGARQGPAPSTPLPGALPTDEVASMLDDMTRRMQDQPPGTVDAKGWAFVARSYAAIQRYDNASQAYALALALAPDDTSLQAERARVAASIAADGSASTPGHISGTIKLAPELAALVGPTDTVFVFAREAGATGMPLAAARFLARHLPLAYTLDDKAAMGDANKLARAKNLVVYARISHSGEAIASAGDLHGESAANGASRDAVDVTISKVGR</sequence>
<organism evidence="5 6">
    <name type="scientific">Variovorax rhizosphaerae</name>
    <dbReference type="NCBI Taxonomy" id="1836200"/>
    <lineage>
        <taxon>Bacteria</taxon>
        <taxon>Pseudomonadati</taxon>
        <taxon>Pseudomonadota</taxon>
        <taxon>Betaproteobacteria</taxon>
        <taxon>Burkholderiales</taxon>
        <taxon>Comamonadaceae</taxon>
        <taxon>Variovorax</taxon>
    </lineage>
</organism>
<evidence type="ECO:0000313" key="5">
    <source>
        <dbReference type="EMBL" id="MEJ8851037.1"/>
    </source>
</evidence>
<name>A0ABU8WU29_9BURK</name>
<dbReference type="EMBL" id="JBBKZT010000019">
    <property type="protein sequence ID" value="MEJ8851037.1"/>
    <property type="molecule type" value="Genomic_DNA"/>
</dbReference>
<keyword evidence="3" id="KW-0812">Transmembrane</keyword>
<dbReference type="InterPro" id="IPR019734">
    <property type="entry name" value="TPR_rpt"/>
</dbReference>
<evidence type="ECO:0000256" key="2">
    <source>
        <dbReference type="PROSITE-ProRule" id="PRU00339"/>
    </source>
</evidence>
<keyword evidence="6" id="KW-1185">Reference proteome</keyword>
<dbReference type="PROSITE" id="PS50005">
    <property type="entry name" value="TPR"/>
    <property type="match status" value="1"/>
</dbReference>
<keyword evidence="3" id="KW-1133">Transmembrane helix</keyword>
<protein>
    <submittedName>
        <fullName evidence="5">C-type cytochrome biogenesis protein CcmI</fullName>
    </submittedName>
</protein>
<evidence type="ECO:0000256" key="3">
    <source>
        <dbReference type="SAM" id="Phobius"/>
    </source>
</evidence>
<accession>A0ABU8WU29</accession>
<keyword evidence="1" id="KW-0201">Cytochrome c-type biogenesis</keyword>
<feature type="transmembrane region" description="Helical" evidence="3">
    <location>
        <begin position="96"/>
        <end position="115"/>
    </location>
</feature>
<keyword evidence="3" id="KW-0472">Membrane</keyword>
<dbReference type="InterPro" id="IPR011990">
    <property type="entry name" value="TPR-like_helical_dom_sf"/>
</dbReference>
<dbReference type="InterPro" id="IPR017560">
    <property type="entry name" value="Cyt_c_biogenesis_CcmI"/>
</dbReference>
<gene>
    <name evidence="5" type="primary">ccmI</name>
    <name evidence="5" type="ORF">WKW82_30655</name>
</gene>
<dbReference type="RefSeq" id="WP_340346553.1">
    <property type="nucleotide sequence ID" value="NZ_JBBKZT010000019.1"/>
</dbReference>
<comment type="caution">
    <text evidence="5">The sequence shown here is derived from an EMBL/GenBank/DDBJ whole genome shotgun (WGS) entry which is preliminary data.</text>
</comment>
<keyword evidence="2" id="KW-0802">TPR repeat</keyword>
<evidence type="ECO:0000256" key="1">
    <source>
        <dbReference type="ARBA" id="ARBA00022748"/>
    </source>
</evidence>
<evidence type="ECO:0000313" key="6">
    <source>
        <dbReference type="Proteomes" id="UP001385892"/>
    </source>
</evidence>
<feature type="domain" description="Cytochrome c-type biogenesis protein H Ig-like" evidence="4">
    <location>
        <begin position="221"/>
        <end position="325"/>
    </location>
</feature>